<feature type="domain" description="Maltose/galactoside acetyltransferase" evidence="8">
    <location>
        <begin position="5"/>
        <end position="59"/>
    </location>
</feature>
<organism evidence="9 10">
    <name type="scientific">Xaviernesmea oryzae</name>
    <dbReference type="NCBI Taxonomy" id="464029"/>
    <lineage>
        <taxon>Bacteria</taxon>
        <taxon>Pseudomonadati</taxon>
        <taxon>Pseudomonadota</taxon>
        <taxon>Alphaproteobacteria</taxon>
        <taxon>Hyphomicrobiales</taxon>
        <taxon>Rhizobiaceae</taxon>
        <taxon>Rhizobium/Agrobacterium group</taxon>
        <taxon>Xaviernesmea</taxon>
    </lineage>
</organism>
<keyword evidence="10" id="KW-1185">Reference proteome</keyword>
<evidence type="ECO:0000256" key="3">
    <source>
        <dbReference type="ARBA" id="ARBA00022679"/>
    </source>
</evidence>
<dbReference type="InterPro" id="IPR024688">
    <property type="entry name" value="Mac_dom"/>
</dbReference>
<dbReference type="FunFam" id="2.160.10.10:FF:000025">
    <property type="entry name" value="Hexapeptide-repeat containing-acetyltransferase"/>
    <property type="match status" value="1"/>
</dbReference>
<dbReference type="InterPro" id="IPR051159">
    <property type="entry name" value="Hexapeptide_acetyltransf"/>
</dbReference>
<accession>A0A1X7FST0</accession>
<evidence type="ECO:0000256" key="7">
    <source>
        <dbReference type="ARBA" id="ARBA00067695"/>
    </source>
</evidence>
<dbReference type="PROSITE" id="PS00101">
    <property type="entry name" value="HEXAPEP_TRANSFERASES"/>
    <property type="match status" value="1"/>
</dbReference>
<sequence length="185" mass="19331">MASEREKMMAGEWYCCLDPELDAMRERARRAVHAHNTSPPNERGTMAPALRALLGSAPAGIFLEAPFHCAYGFNIFLGEGVYLNAGCTILDTAPVRIGARSMLGPSVQIYCADHHRDPVLRSQGLETARPVTIGADVWVGGGAILLGGVTVGDGAIVGAGAVVTRDVAPGATVVGNPARPLTEPD</sequence>
<dbReference type="SUPFAM" id="SSF51161">
    <property type="entry name" value="Trimeric LpxA-like enzymes"/>
    <property type="match status" value="1"/>
</dbReference>
<dbReference type="SMART" id="SM01266">
    <property type="entry name" value="Mac"/>
    <property type="match status" value="1"/>
</dbReference>
<comment type="function">
    <text evidence="6">Acetyltransferase implicated in the O-acetylation of Nod factors.</text>
</comment>
<dbReference type="AlphaFoldDB" id="A0A1X7FST0"/>
<proteinExistence type="inferred from homology"/>
<evidence type="ECO:0000313" key="10">
    <source>
        <dbReference type="Proteomes" id="UP000192903"/>
    </source>
</evidence>
<protein>
    <recommendedName>
        <fullName evidence="7">Nodulation protein L</fullName>
    </recommendedName>
</protein>
<evidence type="ECO:0000256" key="6">
    <source>
        <dbReference type="ARBA" id="ARBA00055587"/>
    </source>
</evidence>
<reference evidence="10" key="1">
    <citation type="submission" date="2017-04" db="EMBL/GenBank/DDBJ databases">
        <authorList>
            <person name="Varghese N."/>
            <person name="Submissions S."/>
        </authorList>
    </citation>
    <scope>NUCLEOTIDE SEQUENCE [LARGE SCALE GENOMIC DNA]</scope>
    <source>
        <strain evidence="10">B4P</strain>
    </source>
</reference>
<dbReference type="EMBL" id="FXAF01000008">
    <property type="protein sequence ID" value="SMF58071.1"/>
    <property type="molecule type" value="Genomic_DNA"/>
</dbReference>
<evidence type="ECO:0000256" key="5">
    <source>
        <dbReference type="ARBA" id="ARBA00023315"/>
    </source>
</evidence>
<dbReference type="STRING" id="464029.SAMN02982989_0672"/>
<dbReference type="Pfam" id="PF00132">
    <property type="entry name" value="Hexapep"/>
    <property type="match status" value="1"/>
</dbReference>
<dbReference type="GO" id="GO:0005829">
    <property type="term" value="C:cytosol"/>
    <property type="evidence" value="ECO:0007669"/>
    <property type="project" value="TreeGrafter"/>
</dbReference>
<evidence type="ECO:0000256" key="2">
    <source>
        <dbReference type="ARBA" id="ARBA00022458"/>
    </source>
</evidence>
<dbReference type="PANTHER" id="PTHR23416:SF23">
    <property type="entry name" value="ACETYLTRANSFERASE C18B11.09C-RELATED"/>
    <property type="match status" value="1"/>
</dbReference>
<keyword evidence="4" id="KW-0677">Repeat</keyword>
<evidence type="ECO:0000259" key="8">
    <source>
        <dbReference type="SMART" id="SM01266"/>
    </source>
</evidence>
<gene>
    <name evidence="9" type="ORF">SAMN02982989_0672</name>
</gene>
<dbReference type="GO" id="GO:0008374">
    <property type="term" value="F:O-acyltransferase activity"/>
    <property type="evidence" value="ECO:0007669"/>
    <property type="project" value="TreeGrafter"/>
</dbReference>
<dbReference type="InterPro" id="IPR018357">
    <property type="entry name" value="Hexapep_transf_CS"/>
</dbReference>
<dbReference type="CDD" id="cd03357">
    <property type="entry name" value="LbH_MAT_GAT"/>
    <property type="match status" value="1"/>
</dbReference>
<dbReference type="PANTHER" id="PTHR23416">
    <property type="entry name" value="SIALIC ACID SYNTHASE-RELATED"/>
    <property type="match status" value="1"/>
</dbReference>
<dbReference type="GO" id="GO:0016407">
    <property type="term" value="F:acetyltransferase activity"/>
    <property type="evidence" value="ECO:0007669"/>
    <property type="project" value="InterPro"/>
</dbReference>
<keyword evidence="2" id="KW-0536">Nodulation</keyword>
<name>A0A1X7FST0_9HYPH</name>
<evidence type="ECO:0000256" key="4">
    <source>
        <dbReference type="ARBA" id="ARBA00022737"/>
    </source>
</evidence>
<comment type="similarity">
    <text evidence="1">Belongs to the transferase hexapeptide repeat family.</text>
</comment>
<dbReference type="RefSeq" id="WP_085423597.1">
    <property type="nucleotide sequence ID" value="NZ_FXAF01000008.1"/>
</dbReference>
<dbReference type="Pfam" id="PF12464">
    <property type="entry name" value="Mac"/>
    <property type="match status" value="1"/>
</dbReference>
<dbReference type="OrthoDB" id="9815592at2"/>
<evidence type="ECO:0000256" key="1">
    <source>
        <dbReference type="ARBA" id="ARBA00007274"/>
    </source>
</evidence>
<dbReference type="InterPro" id="IPR001451">
    <property type="entry name" value="Hexapep"/>
</dbReference>
<keyword evidence="3 9" id="KW-0808">Transferase</keyword>
<dbReference type="Proteomes" id="UP000192903">
    <property type="component" value="Unassembled WGS sequence"/>
</dbReference>
<dbReference type="Gene3D" id="2.160.10.10">
    <property type="entry name" value="Hexapeptide repeat proteins"/>
    <property type="match status" value="1"/>
</dbReference>
<dbReference type="InterPro" id="IPR011004">
    <property type="entry name" value="Trimer_LpxA-like_sf"/>
</dbReference>
<keyword evidence="5" id="KW-0012">Acyltransferase</keyword>
<evidence type="ECO:0000313" key="9">
    <source>
        <dbReference type="EMBL" id="SMF58071.1"/>
    </source>
</evidence>